<organism evidence="2 3">
    <name type="scientific">Sclerotinia nivalis</name>
    <dbReference type="NCBI Taxonomy" id="352851"/>
    <lineage>
        <taxon>Eukaryota</taxon>
        <taxon>Fungi</taxon>
        <taxon>Dikarya</taxon>
        <taxon>Ascomycota</taxon>
        <taxon>Pezizomycotina</taxon>
        <taxon>Leotiomycetes</taxon>
        <taxon>Helotiales</taxon>
        <taxon>Sclerotiniaceae</taxon>
        <taxon>Sclerotinia</taxon>
    </lineage>
</organism>
<protein>
    <submittedName>
        <fullName evidence="2">Uncharacterized protein</fullName>
    </submittedName>
</protein>
<evidence type="ECO:0000256" key="1">
    <source>
        <dbReference type="SAM" id="MobiDB-lite"/>
    </source>
</evidence>
<feature type="compositionally biased region" description="Low complexity" evidence="1">
    <location>
        <begin position="36"/>
        <end position="55"/>
    </location>
</feature>
<keyword evidence="3" id="KW-1185">Reference proteome</keyword>
<proteinExistence type="predicted"/>
<name>A0A9X0AUN2_9HELO</name>
<gene>
    <name evidence="2" type="ORF">OCU04_002931</name>
</gene>
<feature type="compositionally biased region" description="Basic and acidic residues" evidence="1">
    <location>
        <begin position="72"/>
        <end position="84"/>
    </location>
</feature>
<dbReference type="EMBL" id="JAPEIS010000002">
    <property type="protein sequence ID" value="KAJ8069269.1"/>
    <property type="molecule type" value="Genomic_DNA"/>
</dbReference>
<accession>A0A9X0AUN2</accession>
<feature type="compositionally biased region" description="Basic and acidic residues" evidence="1">
    <location>
        <begin position="22"/>
        <end position="35"/>
    </location>
</feature>
<dbReference type="AlphaFoldDB" id="A0A9X0AUN2"/>
<evidence type="ECO:0000313" key="3">
    <source>
        <dbReference type="Proteomes" id="UP001152300"/>
    </source>
</evidence>
<sequence>MLDLEFGNESFSVIEKVNITEKARKIKASEKERQGTKSTNTTRTKSTSRASLSTAERGLQVRVLHHLRQIMEKKTDLNSTELKRPASKGRIGSDPSIIEQGTS</sequence>
<comment type="caution">
    <text evidence="2">The sequence shown here is derived from an EMBL/GenBank/DDBJ whole genome shotgun (WGS) entry which is preliminary data.</text>
</comment>
<feature type="region of interest" description="Disordered" evidence="1">
    <location>
        <begin position="22"/>
        <end position="57"/>
    </location>
</feature>
<evidence type="ECO:0000313" key="2">
    <source>
        <dbReference type="EMBL" id="KAJ8069269.1"/>
    </source>
</evidence>
<dbReference type="Proteomes" id="UP001152300">
    <property type="component" value="Unassembled WGS sequence"/>
</dbReference>
<reference evidence="2" key="1">
    <citation type="submission" date="2022-11" db="EMBL/GenBank/DDBJ databases">
        <title>Genome Resource of Sclerotinia nivalis Strain SnTB1, a Plant Pathogen Isolated from American Ginseng.</title>
        <authorList>
            <person name="Fan S."/>
        </authorList>
    </citation>
    <scope>NUCLEOTIDE SEQUENCE</scope>
    <source>
        <strain evidence="2">SnTB1</strain>
    </source>
</reference>
<feature type="region of interest" description="Disordered" evidence="1">
    <location>
        <begin position="72"/>
        <end position="103"/>
    </location>
</feature>